<proteinExistence type="predicted"/>
<evidence type="ECO:0000313" key="2">
    <source>
        <dbReference type="Proteomes" id="UP001208570"/>
    </source>
</evidence>
<reference evidence="1" key="1">
    <citation type="journal article" date="2023" name="Mol. Biol. Evol.">
        <title>Third-Generation Sequencing Reveals the Adaptive Role of the Epigenome in Three Deep-Sea Polychaetes.</title>
        <authorList>
            <person name="Perez M."/>
            <person name="Aroh O."/>
            <person name="Sun Y."/>
            <person name="Lan Y."/>
            <person name="Juniper S.K."/>
            <person name="Young C.R."/>
            <person name="Angers B."/>
            <person name="Qian P.Y."/>
        </authorList>
    </citation>
    <scope>NUCLEOTIDE SEQUENCE</scope>
    <source>
        <strain evidence="1">P08H-3</strain>
    </source>
</reference>
<dbReference type="PANTHER" id="PTHR12087">
    <property type="entry name" value="ORIGIN RECOGNITION COMPLEX SUBUNIT 4"/>
    <property type="match status" value="1"/>
</dbReference>
<organism evidence="1 2">
    <name type="scientific">Paralvinella palmiformis</name>
    <dbReference type="NCBI Taxonomy" id="53620"/>
    <lineage>
        <taxon>Eukaryota</taxon>
        <taxon>Metazoa</taxon>
        <taxon>Spiralia</taxon>
        <taxon>Lophotrochozoa</taxon>
        <taxon>Annelida</taxon>
        <taxon>Polychaeta</taxon>
        <taxon>Sedentaria</taxon>
        <taxon>Canalipalpata</taxon>
        <taxon>Terebellida</taxon>
        <taxon>Terebelliformia</taxon>
        <taxon>Alvinellidae</taxon>
        <taxon>Paralvinella</taxon>
    </lineage>
</organism>
<dbReference type="InterPro" id="IPR027417">
    <property type="entry name" value="P-loop_NTPase"/>
</dbReference>
<dbReference type="AlphaFoldDB" id="A0AAD9IZP9"/>
<sequence>GLLQTDDRLSLKEITRQLQLENTVGNRVFGSFAENLHFLLEALKSGGKRSKSILFLLDEFDLFAHHKNQTLLYNLFDVAQSAQAPICVVGLTTRLVSLF</sequence>
<evidence type="ECO:0008006" key="3">
    <source>
        <dbReference type="Google" id="ProtNLM"/>
    </source>
</evidence>
<dbReference type="Proteomes" id="UP001208570">
    <property type="component" value="Unassembled WGS sequence"/>
</dbReference>
<keyword evidence="2" id="KW-1185">Reference proteome</keyword>
<dbReference type="PANTHER" id="PTHR12087:SF0">
    <property type="entry name" value="ORIGIN RECOGNITION COMPLEX SUBUNIT 4"/>
    <property type="match status" value="1"/>
</dbReference>
<feature type="non-terminal residue" evidence="1">
    <location>
        <position position="1"/>
    </location>
</feature>
<protein>
    <recommendedName>
        <fullName evidence="3">Origin recognition complex subunit 4</fullName>
    </recommendedName>
</protein>
<dbReference type="GO" id="GO:0006270">
    <property type="term" value="P:DNA replication initiation"/>
    <property type="evidence" value="ECO:0007669"/>
    <property type="project" value="TreeGrafter"/>
</dbReference>
<dbReference type="GO" id="GO:0005664">
    <property type="term" value="C:nuclear origin of replication recognition complex"/>
    <property type="evidence" value="ECO:0007669"/>
    <property type="project" value="TreeGrafter"/>
</dbReference>
<dbReference type="GO" id="GO:0003688">
    <property type="term" value="F:DNA replication origin binding"/>
    <property type="evidence" value="ECO:0007669"/>
    <property type="project" value="TreeGrafter"/>
</dbReference>
<comment type="caution">
    <text evidence="1">The sequence shown here is derived from an EMBL/GenBank/DDBJ whole genome shotgun (WGS) entry which is preliminary data.</text>
</comment>
<evidence type="ECO:0000313" key="1">
    <source>
        <dbReference type="EMBL" id="KAK2143553.1"/>
    </source>
</evidence>
<dbReference type="Gene3D" id="3.40.50.300">
    <property type="entry name" value="P-loop containing nucleotide triphosphate hydrolases"/>
    <property type="match status" value="1"/>
</dbReference>
<gene>
    <name evidence="1" type="ORF">LSH36_832g01002</name>
</gene>
<dbReference type="InterPro" id="IPR016527">
    <property type="entry name" value="ORC4"/>
</dbReference>
<name>A0AAD9IZP9_9ANNE</name>
<dbReference type="EMBL" id="JAODUP010000832">
    <property type="protein sequence ID" value="KAK2143553.1"/>
    <property type="molecule type" value="Genomic_DNA"/>
</dbReference>
<accession>A0AAD9IZP9</accession>
<dbReference type="SUPFAM" id="SSF52540">
    <property type="entry name" value="P-loop containing nucleoside triphosphate hydrolases"/>
    <property type="match status" value="1"/>
</dbReference>